<dbReference type="InterPro" id="IPR032675">
    <property type="entry name" value="LRR_dom_sf"/>
</dbReference>
<dbReference type="SUPFAM" id="SSF52047">
    <property type="entry name" value="RNI-like"/>
    <property type="match status" value="1"/>
</dbReference>
<feature type="domain" description="F-box" evidence="1">
    <location>
        <begin position="1"/>
        <end position="45"/>
    </location>
</feature>
<dbReference type="Gene3D" id="1.20.1280.50">
    <property type="match status" value="1"/>
</dbReference>
<evidence type="ECO:0000313" key="2">
    <source>
        <dbReference type="EMBL" id="OAD76009.1"/>
    </source>
</evidence>
<dbReference type="PANTHER" id="PTHR38926">
    <property type="entry name" value="F-BOX DOMAIN CONTAINING PROTEIN, EXPRESSED"/>
    <property type="match status" value="1"/>
</dbReference>
<dbReference type="OrthoDB" id="2328696at2759"/>
<dbReference type="SUPFAM" id="SSF81383">
    <property type="entry name" value="F-box domain"/>
    <property type="match status" value="1"/>
</dbReference>
<dbReference type="InterPro" id="IPR036047">
    <property type="entry name" value="F-box-like_dom_sf"/>
</dbReference>
<proteinExistence type="predicted"/>
<protein>
    <recommendedName>
        <fullName evidence="1">F-box domain-containing protein</fullName>
    </recommendedName>
</protein>
<gene>
    <name evidence="2" type="ORF">PHYBLDRAFT_165984</name>
</gene>
<dbReference type="Proteomes" id="UP000077315">
    <property type="component" value="Unassembled WGS sequence"/>
</dbReference>
<evidence type="ECO:0000259" key="1">
    <source>
        <dbReference type="PROSITE" id="PS50181"/>
    </source>
</evidence>
<reference evidence="3" key="1">
    <citation type="submission" date="2015-06" db="EMBL/GenBank/DDBJ databases">
        <title>Expansion of signal transduction pathways in fungi by whole-genome duplication.</title>
        <authorList>
            <consortium name="DOE Joint Genome Institute"/>
            <person name="Corrochano L.M."/>
            <person name="Kuo A."/>
            <person name="Marcet-Houben M."/>
            <person name="Polaino S."/>
            <person name="Salamov A."/>
            <person name="Villalobos J.M."/>
            <person name="Alvarez M.I."/>
            <person name="Avalos J."/>
            <person name="Benito E.P."/>
            <person name="Benoit I."/>
            <person name="Burger G."/>
            <person name="Camino L.P."/>
            <person name="Canovas D."/>
            <person name="Cerda-Olmedo E."/>
            <person name="Cheng J.-F."/>
            <person name="Dominguez A."/>
            <person name="Elias M."/>
            <person name="Eslava A.P."/>
            <person name="Glaser F."/>
            <person name="Grimwood J."/>
            <person name="Gutierrez G."/>
            <person name="Heitman J."/>
            <person name="Henrissat B."/>
            <person name="Iturriaga E.A."/>
            <person name="Lang B.F."/>
            <person name="Lavin J.L."/>
            <person name="Lee S."/>
            <person name="Li W."/>
            <person name="Lindquist E."/>
            <person name="Lopez-Garcia S."/>
            <person name="Luque E.M."/>
            <person name="Marcos A.T."/>
            <person name="Martin J."/>
            <person name="McCluskey K."/>
            <person name="Medina H.R."/>
            <person name="Miralles-Duran A."/>
            <person name="Miyazaki A."/>
            <person name="Munoz-Torres E."/>
            <person name="Oguiza J.A."/>
            <person name="Ohm R."/>
            <person name="Olmedo M."/>
            <person name="Orejas M."/>
            <person name="Ortiz-Castellanos L."/>
            <person name="Pisabarro A.G."/>
            <person name="Rodriguez-Romero J."/>
            <person name="Ruiz-Herrera J."/>
            <person name="Ruiz-Vazquez R."/>
            <person name="Sanz C."/>
            <person name="Schackwitz W."/>
            <person name="Schmutz J."/>
            <person name="Shahriari M."/>
            <person name="Shelest E."/>
            <person name="Silva-Franco F."/>
            <person name="Soanes D."/>
            <person name="Syed K."/>
            <person name="Tagua V.G."/>
            <person name="Talbot N.J."/>
            <person name="Thon M."/>
            <person name="De vries R.P."/>
            <person name="Wiebenga A."/>
            <person name="Yadav J.S."/>
            <person name="Braun E.L."/>
            <person name="Baker S."/>
            <person name="Garre V."/>
            <person name="Horwitz B."/>
            <person name="Torres-Martinez S."/>
            <person name="Idnurm A."/>
            <person name="Herrera-Estrella A."/>
            <person name="Gabaldon T."/>
            <person name="Grigoriev I.V."/>
        </authorList>
    </citation>
    <scope>NUCLEOTIDE SEQUENCE [LARGE SCALE GENOMIC DNA]</scope>
    <source>
        <strain evidence="3">NRRL 1555(-)</strain>
    </source>
</reference>
<keyword evidence="3" id="KW-1185">Reference proteome</keyword>
<dbReference type="RefSeq" id="XP_018294049.1">
    <property type="nucleotide sequence ID" value="XM_018435347.1"/>
</dbReference>
<dbReference type="InterPro" id="IPR001810">
    <property type="entry name" value="F-box_dom"/>
</dbReference>
<name>A0A167NIM7_PHYB8</name>
<dbReference type="EMBL" id="KV440976">
    <property type="protein sequence ID" value="OAD76009.1"/>
    <property type="molecule type" value="Genomic_DNA"/>
</dbReference>
<dbReference type="Gene3D" id="3.80.10.10">
    <property type="entry name" value="Ribonuclease Inhibitor"/>
    <property type="match status" value="2"/>
</dbReference>
<dbReference type="GeneID" id="28996253"/>
<dbReference type="Pfam" id="PF12937">
    <property type="entry name" value="F-box-like"/>
    <property type="match status" value="1"/>
</dbReference>
<dbReference type="PROSITE" id="PS50181">
    <property type="entry name" value="FBOX"/>
    <property type="match status" value="1"/>
</dbReference>
<dbReference type="VEuPathDB" id="FungiDB:PHYBLDRAFT_165984"/>
<accession>A0A167NIM7</accession>
<dbReference type="InParanoid" id="A0A167NIM7"/>
<organism evidence="2 3">
    <name type="scientific">Phycomyces blakesleeanus (strain ATCC 8743b / DSM 1359 / FGSC 10004 / NBRC 33097 / NRRL 1555)</name>
    <dbReference type="NCBI Taxonomy" id="763407"/>
    <lineage>
        <taxon>Eukaryota</taxon>
        <taxon>Fungi</taxon>
        <taxon>Fungi incertae sedis</taxon>
        <taxon>Mucoromycota</taxon>
        <taxon>Mucoromycotina</taxon>
        <taxon>Mucoromycetes</taxon>
        <taxon>Mucorales</taxon>
        <taxon>Phycomycetaceae</taxon>
        <taxon>Phycomyces</taxon>
    </lineage>
</organism>
<dbReference type="AlphaFoldDB" id="A0A167NIM7"/>
<dbReference type="PANTHER" id="PTHR38926:SF72">
    <property type="entry name" value="IM:7136021-RELATED"/>
    <property type="match status" value="1"/>
</dbReference>
<evidence type="ECO:0000313" key="3">
    <source>
        <dbReference type="Proteomes" id="UP000077315"/>
    </source>
</evidence>
<sequence>MLVNSLPFEILSNIADFLQTPDILTGSVVCRAWKRPFEESLWRHITITSDHQLDIFCDKLYNQQLSGNKFDHHVRQLDLSYHRPNYPESFNLIEQSFPLLDHLCISDNAWFTTDPPPYVNWSHWKTLTRLDWWIFDSAVLAPESYFALSFLPNLTSLKLSYDCEDEGAFTLDGFEMLLQNTPRLKTLSVDSLIGNMPETDLARIKTLPPSTTLTALFIESYSWDLGWLCYWAHKCPNLQSLEWNSSVTGTTPHHMDEASEVLKTMQNAFKNLKRFDMEALKDSHADHFFELLHQCDTSLKHLELRLKSDEQYVPLKMFEEAPFCFFESLETIFLDLAGETSDLFLLPYAFRTCCRLANLKIIAPDLIIELDVLLDHCQALKTLELNVCEVATSDDTPLYPSAHALRVIELEKATLPSSLFYYISQRCPQLSRLHILDSDVVCSLSCTAGNMSIFMPYTHLDTLMVTSVEFHVITNSNNMESVVLNYLHLVQIDSPSEQTTFSFRPIRPTSHHSTDLEIHPPQWYCQYAKDGTPDTVSFQALDIDQTRQFELYLKSKQCTEDLVERRIKEQNCPGHPLDANDWMEDLLPENVALQIGGVRFSYRQSDCGRVFRTSTYATFQTYLRPSSRATVKVLSTHKYSAYAQISHKCLDAHFLFFEDLSQPIIFRIKPPLHPPVKHPKLVKPPIIRASLAVDFISNFISNLKL</sequence>